<sequence length="35" mass="3984">MFSFCRGFSFVSISEIRTSNCSYTKTLETKENNGV</sequence>
<reference evidence="1" key="1">
    <citation type="submission" date="2014-09" db="EMBL/GenBank/DDBJ databases">
        <authorList>
            <person name="Magalhaes I.L.F."/>
            <person name="Oliveira U."/>
            <person name="Santos F.R."/>
            <person name="Vidigal T.H.D.A."/>
            <person name="Brescovit A.D."/>
            <person name="Santos A.J."/>
        </authorList>
    </citation>
    <scope>NUCLEOTIDE SEQUENCE</scope>
    <source>
        <tissue evidence="1">Shoot tissue taken approximately 20 cm above the soil surface</tissue>
    </source>
</reference>
<dbReference type="AlphaFoldDB" id="A0A0A9EHV5"/>
<accession>A0A0A9EHV5</accession>
<evidence type="ECO:0000313" key="1">
    <source>
        <dbReference type="EMBL" id="JAD99646.1"/>
    </source>
</evidence>
<dbReference type="EMBL" id="GBRH01198249">
    <property type="protein sequence ID" value="JAD99646.1"/>
    <property type="molecule type" value="Transcribed_RNA"/>
</dbReference>
<proteinExistence type="predicted"/>
<reference evidence="1" key="2">
    <citation type="journal article" date="2015" name="Data Brief">
        <title>Shoot transcriptome of the giant reed, Arundo donax.</title>
        <authorList>
            <person name="Barrero R.A."/>
            <person name="Guerrero F.D."/>
            <person name="Moolhuijzen P."/>
            <person name="Goolsby J.A."/>
            <person name="Tidwell J."/>
            <person name="Bellgard S.E."/>
            <person name="Bellgard M.I."/>
        </authorList>
    </citation>
    <scope>NUCLEOTIDE SEQUENCE</scope>
    <source>
        <tissue evidence="1">Shoot tissue taken approximately 20 cm above the soil surface</tissue>
    </source>
</reference>
<name>A0A0A9EHV5_ARUDO</name>
<organism evidence="1">
    <name type="scientific">Arundo donax</name>
    <name type="common">Giant reed</name>
    <name type="synonym">Donax arundinaceus</name>
    <dbReference type="NCBI Taxonomy" id="35708"/>
    <lineage>
        <taxon>Eukaryota</taxon>
        <taxon>Viridiplantae</taxon>
        <taxon>Streptophyta</taxon>
        <taxon>Embryophyta</taxon>
        <taxon>Tracheophyta</taxon>
        <taxon>Spermatophyta</taxon>
        <taxon>Magnoliopsida</taxon>
        <taxon>Liliopsida</taxon>
        <taxon>Poales</taxon>
        <taxon>Poaceae</taxon>
        <taxon>PACMAD clade</taxon>
        <taxon>Arundinoideae</taxon>
        <taxon>Arundineae</taxon>
        <taxon>Arundo</taxon>
    </lineage>
</organism>
<protein>
    <submittedName>
        <fullName evidence="1">Uncharacterized protein</fullName>
    </submittedName>
</protein>